<comment type="caution">
    <text evidence="1">The sequence shown here is derived from an EMBL/GenBank/DDBJ whole genome shotgun (WGS) entry which is preliminary data.</text>
</comment>
<proteinExistence type="predicted"/>
<evidence type="ECO:0000313" key="2">
    <source>
        <dbReference type="Proteomes" id="UP001060085"/>
    </source>
</evidence>
<accession>A0ACC0AM30</accession>
<protein>
    <submittedName>
        <fullName evidence="1">Uncharacterized protein</fullName>
    </submittedName>
</protein>
<name>A0ACC0AM30_CATRO</name>
<dbReference type="Proteomes" id="UP001060085">
    <property type="component" value="Linkage Group LG05"/>
</dbReference>
<evidence type="ECO:0000313" key="1">
    <source>
        <dbReference type="EMBL" id="KAI5661325.1"/>
    </source>
</evidence>
<gene>
    <name evidence="1" type="ORF">M9H77_20648</name>
</gene>
<dbReference type="EMBL" id="CM044705">
    <property type="protein sequence ID" value="KAI5661325.1"/>
    <property type="molecule type" value="Genomic_DNA"/>
</dbReference>
<sequence>MVEIPLPSVEGLQENCEATMDLQPEQAQHLKKAYDMLAEPIENILEKNLPDFIVVDFAAHWIPESAAKFGIPTVFFSVYTAATLVYLGPPGELTSGKRRTCAEQFTKPPDWITFPSLVAHRPDYAPIAFRNLHFPDKSGLSSGQRLAKLVKGCSSIAVKSCLEFEGEYINLLEELYRRPVIPIGVLPPTLVAKERQVETNSSWSTTFQWLDKQKPKSVLFVGFGSEYKMPREQIHELAFAIELSRLPFIWILRKPEGADSLDVLPLGFISRTSNMGIVSLGWAPQLEILSHPAIGGCLFHSGWGSIIECLGFGHPLILMPMVYDQGLNARLLVEKEVGHEVPRNADGSFSQDDVARSIRLVMVETEGASLRRKAAEMKNVFGNQERHDDYIHKFIQNLENLKVVSV</sequence>
<reference evidence="2" key="1">
    <citation type="journal article" date="2023" name="Nat. Plants">
        <title>Single-cell RNA sequencing provides a high-resolution roadmap for understanding the multicellular compartmentation of specialized metabolism.</title>
        <authorList>
            <person name="Sun S."/>
            <person name="Shen X."/>
            <person name="Li Y."/>
            <person name="Li Y."/>
            <person name="Wang S."/>
            <person name="Li R."/>
            <person name="Zhang H."/>
            <person name="Shen G."/>
            <person name="Guo B."/>
            <person name="Wei J."/>
            <person name="Xu J."/>
            <person name="St-Pierre B."/>
            <person name="Chen S."/>
            <person name="Sun C."/>
        </authorList>
    </citation>
    <scope>NUCLEOTIDE SEQUENCE [LARGE SCALE GENOMIC DNA]</scope>
</reference>
<keyword evidence="2" id="KW-1185">Reference proteome</keyword>
<organism evidence="1 2">
    <name type="scientific">Catharanthus roseus</name>
    <name type="common">Madagascar periwinkle</name>
    <name type="synonym">Vinca rosea</name>
    <dbReference type="NCBI Taxonomy" id="4058"/>
    <lineage>
        <taxon>Eukaryota</taxon>
        <taxon>Viridiplantae</taxon>
        <taxon>Streptophyta</taxon>
        <taxon>Embryophyta</taxon>
        <taxon>Tracheophyta</taxon>
        <taxon>Spermatophyta</taxon>
        <taxon>Magnoliopsida</taxon>
        <taxon>eudicotyledons</taxon>
        <taxon>Gunneridae</taxon>
        <taxon>Pentapetalae</taxon>
        <taxon>asterids</taxon>
        <taxon>lamiids</taxon>
        <taxon>Gentianales</taxon>
        <taxon>Apocynaceae</taxon>
        <taxon>Rauvolfioideae</taxon>
        <taxon>Vinceae</taxon>
        <taxon>Catharanthinae</taxon>
        <taxon>Catharanthus</taxon>
    </lineage>
</organism>